<dbReference type="EMBL" id="GBRH01283105">
    <property type="protein sequence ID" value="JAD14790.1"/>
    <property type="molecule type" value="Transcribed_RNA"/>
</dbReference>
<protein>
    <submittedName>
        <fullName evidence="1">Uncharacterized protein</fullName>
    </submittedName>
</protein>
<proteinExistence type="predicted"/>
<sequence length="29" mass="3722">MYLYILSWPFNISFSNFFFFRLNHPLYML</sequence>
<name>A0A0A8XQC7_ARUDO</name>
<dbReference type="AlphaFoldDB" id="A0A0A8XQC7"/>
<reference evidence="1" key="2">
    <citation type="journal article" date="2015" name="Data Brief">
        <title>Shoot transcriptome of the giant reed, Arundo donax.</title>
        <authorList>
            <person name="Barrero R.A."/>
            <person name="Guerrero F.D."/>
            <person name="Moolhuijzen P."/>
            <person name="Goolsby J.A."/>
            <person name="Tidwell J."/>
            <person name="Bellgard S.E."/>
            <person name="Bellgard M.I."/>
        </authorList>
    </citation>
    <scope>NUCLEOTIDE SEQUENCE</scope>
    <source>
        <tissue evidence="1">Shoot tissue taken approximately 20 cm above the soil surface</tissue>
    </source>
</reference>
<evidence type="ECO:0000313" key="1">
    <source>
        <dbReference type="EMBL" id="JAD14790.1"/>
    </source>
</evidence>
<organism evidence="1">
    <name type="scientific">Arundo donax</name>
    <name type="common">Giant reed</name>
    <name type="synonym">Donax arundinaceus</name>
    <dbReference type="NCBI Taxonomy" id="35708"/>
    <lineage>
        <taxon>Eukaryota</taxon>
        <taxon>Viridiplantae</taxon>
        <taxon>Streptophyta</taxon>
        <taxon>Embryophyta</taxon>
        <taxon>Tracheophyta</taxon>
        <taxon>Spermatophyta</taxon>
        <taxon>Magnoliopsida</taxon>
        <taxon>Liliopsida</taxon>
        <taxon>Poales</taxon>
        <taxon>Poaceae</taxon>
        <taxon>PACMAD clade</taxon>
        <taxon>Arundinoideae</taxon>
        <taxon>Arundineae</taxon>
        <taxon>Arundo</taxon>
    </lineage>
</organism>
<accession>A0A0A8XQC7</accession>
<reference evidence="1" key="1">
    <citation type="submission" date="2014-09" db="EMBL/GenBank/DDBJ databases">
        <authorList>
            <person name="Magalhaes I.L.F."/>
            <person name="Oliveira U."/>
            <person name="Santos F.R."/>
            <person name="Vidigal T.H.D.A."/>
            <person name="Brescovit A.D."/>
            <person name="Santos A.J."/>
        </authorList>
    </citation>
    <scope>NUCLEOTIDE SEQUENCE</scope>
    <source>
        <tissue evidence="1">Shoot tissue taken approximately 20 cm above the soil surface</tissue>
    </source>
</reference>